<reference evidence="3" key="1">
    <citation type="submission" date="2017-05" db="EMBL/GenBank/DDBJ databases">
        <authorList>
            <person name="Rodrigo-Torres L."/>
            <person name="Arahal R. D."/>
            <person name="Lucena T."/>
        </authorList>
    </citation>
    <scope>NUCLEOTIDE SEQUENCE [LARGE SCALE GENOMIC DNA]</scope>
    <source>
        <strain evidence="3">CECT 8621</strain>
    </source>
</reference>
<evidence type="ECO:0000313" key="2">
    <source>
        <dbReference type="EMBL" id="SMX50954.1"/>
    </source>
</evidence>
<dbReference type="AlphaFoldDB" id="A0A238L788"/>
<evidence type="ECO:0000313" key="3">
    <source>
        <dbReference type="Proteomes" id="UP000202922"/>
    </source>
</evidence>
<name>A0A238L788_9RHOB</name>
<dbReference type="Proteomes" id="UP000202922">
    <property type="component" value="Unassembled WGS sequence"/>
</dbReference>
<keyword evidence="1" id="KW-1133">Transmembrane helix</keyword>
<accession>A0A238L788</accession>
<feature type="transmembrane region" description="Helical" evidence="1">
    <location>
        <begin position="105"/>
        <end position="128"/>
    </location>
</feature>
<keyword evidence="1" id="KW-0472">Membrane</keyword>
<gene>
    <name evidence="2" type="ORF">COL8621_03484</name>
</gene>
<proteinExistence type="predicted"/>
<protein>
    <submittedName>
        <fullName evidence="2">Uncharacterized protein</fullName>
    </submittedName>
</protein>
<dbReference type="EMBL" id="FXYE01000003">
    <property type="protein sequence ID" value="SMX50954.1"/>
    <property type="molecule type" value="Genomic_DNA"/>
</dbReference>
<keyword evidence="1" id="KW-0812">Transmembrane</keyword>
<sequence length="178" mass="20069">MWPGRRPNTLRASLRALKMVQTSVSDGGNEPRVASAPAASIESFVNAMACSRRPFGPQLPRLFPRIFAEKGKKYQSTESVTLDRYAGGCYIKDANQMMRALQGKLWGALFFRVFAFLLCSCCSVWPGLGPRASLIPPLYEELQKRSFRVFFEPLAEFWIVLLGDLESDRLLIDCQRAQ</sequence>
<organism evidence="2 3">
    <name type="scientific">Actibacterium lipolyticum</name>
    <dbReference type="NCBI Taxonomy" id="1524263"/>
    <lineage>
        <taxon>Bacteria</taxon>
        <taxon>Pseudomonadati</taxon>
        <taxon>Pseudomonadota</taxon>
        <taxon>Alphaproteobacteria</taxon>
        <taxon>Rhodobacterales</taxon>
        <taxon>Roseobacteraceae</taxon>
        <taxon>Actibacterium</taxon>
    </lineage>
</organism>
<evidence type="ECO:0000256" key="1">
    <source>
        <dbReference type="SAM" id="Phobius"/>
    </source>
</evidence>
<keyword evidence="3" id="KW-1185">Reference proteome</keyword>